<dbReference type="InterPro" id="IPR007197">
    <property type="entry name" value="rSAM"/>
</dbReference>
<dbReference type="SUPFAM" id="SSF102114">
    <property type="entry name" value="Radical SAM enzymes"/>
    <property type="match status" value="1"/>
</dbReference>
<proteinExistence type="predicted"/>
<comment type="cofactor">
    <cofactor evidence="1">
        <name>[4Fe-4S] cluster</name>
        <dbReference type="ChEBI" id="CHEBI:49883"/>
    </cofactor>
</comment>
<evidence type="ECO:0000256" key="4">
    <source>
        <dbReference type="ARBA" id="ARBA00022723"/>
    </source>
</evidence>
<keyword evidence="2" id="KW-0004">4Fe-4S</keyword>
<dbReference type="CDD" id="cd01335">
    <property type="entry name" value="Radical_SAM"/>
    <property type="match status" value="1"/>
</dbReference>
<keyword evidence="9" id="KW-1185">Reference proteome</keyword>
<dbReference type="RefSeq" id="WP_277732739.1">
    <property type="nucleotide sequence ID" value="NZ_CP120733.1"/>
</dbReference>
<name>A0ABY8ECX9_9FIRM</name>
<evidence type="ECO:0000259" key="7">
    <source>
        <dbReference type="PROSITE" id="PS51918"/>
    </source>
</evidence>
<dbReference type="PANTHER" id="PTHR43787:SF3">
    <property type="entry name" value="ARYLSULFATASE REGULATORY PROTEIN"/>
    <property type="match status" value="1"/>
</dbReference>
<dbReference type="SFLD" id="SFLDG01386">
    <property type="entry name" value="main_SPASM_domain-containing"/>
    <property type="match status" value="1"/>
</dbReference>
<dbReference type="SFLD" id="SFLDG01067">
    <property type="entry name" value="SPASM/twitch_domain_containing"/>
    <property type="match status" value="1"/>
</dbReference>
<dbReference type="Pfam" id="PF04055">
    <property type="entry name" value="Radical_SAM"/>
    <property type="match status" value="1"/>
</dbReference>
<reference evidence="8 9" key="1">
    <citation type="submission" date="2023-03" db="EMBL/GenBank/DDBJ databases">
        <title>Complete genome sequence of Tepidibacter sp. SWIR-1, isolated from a deep-sea hydrothermal vent.</title>
        <authorList>
            <person name="Li X."/>
        </authorList>
    </citation>
    <scope>NUCLEOTIDE SEQUENCE [LARGE SCALE GENOMIC DNA]</scope>
    <source>
        <strain evidence="8 9">SWIR-1</strain>
    </source>
</reference>
<sequence length="436" mass="50351">MKKSNYNYIFEVKDGKKLAFNSMSCALAEIDQDFSDVLENIENIDIDTVNEQKKELIENMRQGNYIIDDAVDELKQIKFRHFKGKYENNSLSITIAPTLNCNFKCPYCYETPDTHIMDEAVQQSIIDRVEKQLQTVKNVQVTWYGGEPLLAKDIIWNVSEKIMNLCEQYGANYYSFIVSNGYLIDDETIENLIKYKITNIQVTIDGPKEIHDKRRIQKSGKGSFDKILYNVKKLKEKGFNINIRINIDKTNVARVEELLDILKLNDLNGLSITLGQVTAYTQACSSVSGSCLNNEEYAVTSLDIQKILNDKEFEVQDYPYYPGIKANYCCADQINAFVIDPWGDMYKCWNDIGLKEKSVGNITKELEENDDINQVMNQIDWLTQNPFDEEDCVECDLLPICMGGCPYNKKENKKLSCEKWKYNMKEILAYTYQNSL</sequence>
<protein>
    <submittedName>
        <fullName evidence="8">Radical SAM protein</fullName>
    </submittedName>
</protein>
<keyword evidence="5" id="KW-0408">Iron</keyword>
<dbReference type="InterPro" id="IPR013785">
    <property type="entry name" value="Aldolase_TIM"/>
</dbReference>
<accession>A0ABY8ECX9</accession>
<evidence type="ECO:0000256" key="3">
    <source>
        <dbReference type="ARBA" id="ARBA00022691"/>
    </source>
</evidence>
<dbReference type="Gene3D" id="3.20.20.70">
    <property type="entry name" value="Aldolase class I"/>
    <property type="match status" value="1"/>
</dbReference>
<dbReference type="InterPro" id="IPR023885">
    <property type="entry name" value="4Fe4S-binding_SPASM_dom"/>
</dbReference>
<keyword evidence="6" id="KW-0411">Iron-sulfur</keyword>
<dbReference type="PROSITE" id="PS51918">
    <property type="entry name" value="RADICAL_SAM"/>
    <property type="match status" value="1"/>
</dbReference>
<feature type="domain" description="Radical SAM core" evidence="7">
    <location>
        <begin position="85"/>
        <end position="317"/>
    </location>
</feature>
<evidence type="ECO:0000313" key="8">
    <source>
        <dbReference type="EMBL" id="WFD10772.1"/>
    </source>
</evidence>
<dbReference type="InterPro" id="IPR058240">
    <property type="entry name" value="rSAM_sf"/>
</dbReference>
<evidence type="ECO:0000256" key="5">
    <source>
        <dbReference type="ARBA" id="ARBA00023004"/>
    </source>
</evidence>
<dbReference type="EMBL" id="CP120733">
    <property type="protein sequence ID" value="WFD10772.1"/>
    <property type="molecule type" value="Genomic_DNA"/>
</dbReference>
<dbReference type="InterPro" id="IPR023867">
    <property type="entry name" value="Sulphatase_maturase_rSAM"/>
</dbReference>
<evidence type="ECO:0000256" key="2">
    <source>
        <dbReference type="ARBA" id="ARBA00022485"/>
    </source>
</evidence>
<evidence type="ECO:0000313" key="9">
    <source>
        <dbReference type="Proteomes" id="UP001222800"/>
    </source>
</evidence>
<keyword evidence="3" id="KW-0949">S-adenosyl-L-methionine</keyword>
<organism evidence="8 9">
    <name type="scientific">Tepidibacter hydrothermalis</name>
    <dbReference type="NCBI Taxonomy" id="3036126"/>
    <lineage>
        <taxon>Bacteria</taxon>
        <taxon>Bacillati</taxon>
        <taxon>Bacillota</taxon>
        <taxon>Clostridia</taxon>
        <taxon>Peptostreptococcales</taxon>
        <taxon>Peptostreptococcaceae</taxon>
        <taxon>Tepidibacter</taxon>
    </lineage>
</organism>
<keyword evidence="4" id="KW-0479">Metal-binding</keyword>
<dbReference type="NCBIfam" id="TIGR04085">
    <property type="entry name" value="rSAM_more_4Fe4S"/>
    <property type="match status" value="1"/>
</dbReference>
<dbReference type="PANTHER" id="PTHR43787">
    <property type="entry name" value="FEMO COFACTOR BIOSYNTHESIS PROTEIN NIFB-RELATED"/>
    <property type="match status" value="1"/>
</dbReference>
<evidence type="ECO:0000256" key="1">
    <source>
        <dbReference type="ARBA" id="ARBA00001966"/>
    </source>
</evidence>
<dbReference type="Proteomes" id="UP001222800">
    <property type="component" value="Chromosome"/>
</dbReference>
<dbReference type="SFLD" id="SFLDS00029">
    <property type="entry name" value="Radical_SAM"/>
    <property type="match status" value="1"/>
</dbReference>
<evidence type="ECO:0000256" key="6">
    <source>
        <dbReference type="ARBA" id="ARBA00023014"/>
    </source>
</evidence>
<gene>
    <name evidence="8" type="ORF">P4S50_01465</name>
</gene>
<dbReference type="SFLD" id="SFLDG01384">
    <property type="entry name" value="thioether_bond_formation_requi"/>
    <property type="match status" value="1"/>
</dbReference>